<evidence type="ECO:0000259" key="2">
    <source>
        <dbReference type="PROSITE" id="PS50853"/>
    </source>
</evidence>
<keyword evidence="1" id="KW-0732">Signal</keyword>
<dbReference type="Gene3D" id="2.40.10.10">
    <property type="entry name" value="Trypsin-like serine proteases"/>
    <property type="match status" value="2"/>
</dbReference>
<dbReference type="EMBL" id="CAEZSO010000063">
    <property type="protein sequence ID" value="CAB4541324.1"/>
    <property type="molecule type" value="Genomic_DNA"/>
</dbReference>
<evidence type="ECO:0000313" key="3">
    <source>
        <dbReference type="EMBL" id="CAB4541324.1"/>
    </source>
</evidence>
<accession>A0A6J6BRG9</accession>
<protein>
    <submittedName>
        <fullName evidence="3">Unannotated protein</fullName>
    </submittedName>
</protein>
<evidence type="ECO:0000256" key="1">
    <source>
        <dbReference type="ARBA" id="ARBA00022729"/>
    </source>
</evidence>
<dbReference type="PROSITE" id="PS00134">
    <property type="entry name" value="TRYPSIN_HIS"/>
    <property type="match status" value="1"/>
</dbReference>
<gene>
    <name evidence="3" type="ORF">UFOPK1446_00421</name>
</gene>
<organism evidence="3">
    <name type="scientific">freshwater metagenome</name>
    <dbReference type="NCBI Taxonomy" id="449393"/>
    <lineage>
        <taxon>unclassified sequences</taxon>
        <taxon>metagenomes</taxon>
        <taxon>ecological metagenomes</taxon>
    </lineage>
</organism>
<dbReference type="Pfam" id="PF23197">
    <property type="entry name" value="IG_AIR9"/>
    <property type="match status" value="1"/>
</dbReference>
<name>A0A6J6BRG9_9ZZZZ</name>
<dbReference type="InterPro" id="IPR050966">
    <property type="entry name" value="Glutamyl_endopeptidase"/>
</dbReference>
<reference evidence="3" key="1">
    <citation type="submission" date="2020-05" db="EMBL/GenBank/DDBJ databases">
        <authorList>
            <person name="Chiriac C."/>
            <person name="Salcher M."/>
            <person name="Ghai R."/>
            <person name="Kavagutti S V."/>
        </authorList>
    </citation>
    <scope>NUCLEOTIDE SEQUENCE</scope>
</reference>
<dbReference type="InterPro" id="IPR056284">
    <property type="entry name" value="AIR9-like_A9"/>
</dbReference>
<dbReference type="InterPro" id="IPR009003">
    <property type="entry name" value="Peptidase_S1_PA"/>
</dbReference>
<dbReference type="AlphaFoldDB" id="A0A6J6BRG9"/>
<dbReference type="InterPro" id="IPR043504">
    <property type="entry name" value="Peptidase_S1_PA_chymotrypsin"/>
</dbReference>
<sequence length="538" mass="55118">MRILSPSRKFQAALVATSVVALVLVPVTSASAKSQSSQHQRVVSYWTPSNMASAQSLDYTFDKGSKVGRRVTATPATKAIKPASIAAASYVTNSTGSSWVDGGLALAATGKVFFSVGASRYVCSGSVVQESDASRSVVLTAGHCIYDNATQAFVTNFMFYPDYDSNPNQDCALTTYGCWTATALVGHYGFTSQTGFTNQATNYDWGFAVMGVGGKNGTSQLDTTVGAFPLAVPGFTAAGDQAYAFGYPAAAPYAGADLTYCSGAIAQDSSNNNSTWGLTTCTMTGGASGGPWMSGFGTDRGSLSSLNSYKYTAAANGMYGPKFNANTTDTFNAALTASVNTKVGAPVIPAKPVAAVSITGSLVDKATLTADTSATTGGAVTSWTYQWTRATTSTGSYSNITNATRSTYVLTSSDVGRYLKVRATATNSGGSSTATSAATGIVLGLAPVAQVSISGTKTVGSRLTASTSGTTGSAPLTFTYQWFRATTSTGTYVAISGATASTYRLVTADRGQYIKVRLVATNSAGTSTVTSAATTIIV</sequence>
<dbReference type="Gene3D" id="2.60.40.2700">
    <property type="match status" value="2"/>
</dbReference>
<dbReference type="SUPFAM" id="SSF50494">
    <property type="entry name" value="Trypsin-like serine proteases"/>
    <property type="match status" value="1"/>
</dbReference>
<dbReference type="PANTHER" id="PTHR15462:SF19">
    <property type="entry name" value="PEPTIDASE S1 DOMAIN-CONTAINING PROTEIN"/>
    <property type="match status" value="1"/>
</dbReference>
<dbReference type="GO" id="GO:0006508">
    <property type="term" value="P:proteolysis"/>
    <property type="evidence" value="ECO:0007669"/>
    <property type="project" value="InterPro"/>
</dbReference>
<dbReference type="GO" id="GO:0004252">
    <property type="term" value="F:serine-type endopeptidase activity"/>
    <property type="evidence" value="ECO:0007669"/>
    <property type="project" value="InterPro"/>
</dbReference>
<proteinExistence type="predicted"/>
<dbReference type="InterPro" id="IPR018114">
    <property type="entry name" value="TRYPSIN_HIS"/>
</dbReference>
<feature type="domain" description="Fibronectin type-III" evidence="2">
    <location>
        <begin position="348"/>
        <end position="445"/>
    </location>
</feature>
<dbReference type="PANTHER" id="PTHR15462">
    <property type="entry name" value="SERINE PROTEASE"/>
    <property type="match status" value="1"/>
</dbReference>
<dbReference type="PROSITE" id="PS50853">
    <property type="entry name" value="FN3"/>
    <property type="match status" value="1"/>
</dbReference>
<dbReference type="InterPro" id="IPR003961">
    <property type="entry name" value="FN3_dom"/>
</dbReference>